<feature type="compositionally biased region" description="Basic and acidic residues" evidence="2">
    <location>
        <begin position="316"/>
        <end position="326"/>
    </location>
</feature>
<protein>
    <submittedName>
        <fullName evidence="4">Spc7-domain-containing protein</fullName>
    </submittedName>
</protein>
<keyword evidence="1" id="KW-0175">Coiled coil</keyword>
<dbReference type="Pfam" id="PF08317">
    <property type="entry name" value="Spc7"/>
    <property type="match status" value="1"/>
</dbReference>
<dbReference type="Pfam" id="PF18210">
    <property type="entry name" value="Knl1_RWD_C"/>
    <property type="match status" value="1"/>
</dbReference>
<feature type="compositionally biased region" description="Basic and acidic residues" evidence="2">
    <location>
        <begin position="438"/>
        <end position="448"/>
    </location>
</feature>
<dbReference type="GO" id="GO:0007094">
    <property type="term" value="P:mitotic spindle assembly checkpoint signaling"/>
    <property type="evidence" value="ECO:0007669"/>
    <property type="project" value="TreeGrafter"/>
</dbReference>
<evidence type="ECO:0000313" key="5">
    <source>
        <dbReference type="Proteomes" id="UP000076738"/>
    </source>
</evidence>
<name>A0A167K5Y7_CALVF</name>
<dbReference type="Proteomes" id="UP000076738">
    <property type="component" value="Unassembled WGS sequence"/>
</dbReference>
<gene>
    <name evidence="4" type="ORF">CALVIDRAFT_222126</name>
</gene>
<dbReference type="SMART" id="SM00787">
    <property type="entry name" value="Spc7"/>
    <property type="match status" value="1"/>
</dbReference>
<dbReference type="OrthoDB" id="5592879at2759"/>
<dbReference type="GO" id="GO:1990758">
    <property type="term" value="P:mitotic sister chromatid biorientation"/>
    <property type="evidence" value="ECO:0007669"/>
    <property type="project" value="TreeGrafter"/>
</dbReference>
<dbReference type="PANTHER" id="PTHR28260">
    <property type="entry name" value="SPINDLE POLE BODY COMPONENT SPC105"/>
    <property type="match status" value="1"/>
</dbReference>
<accession>A0A167K5Y7</accession>
<feature type="compositionally biased region" description="Polar residues" evidence="2">
    <location>
        <begin position="475"/>
        <end position="490"/>
    </location>
</feature>
<feature type="region of interest" description="Disordered" evidence="2">
    <location>
        <begin position="391"/>
        <end position="592"/>
    </location>
</feature>
<evidence type="ECO:0000259" key="3">
    <source>
        <dbReference type="SMART" id="SM00787"/>
    </source>
</evidence>
<feature type="compositionally biased region" description="Basic residues" evidence="2">
    <location>
        <begin position="66"/>
        <end position="80"/>
    </location>
</feature>
<sequence length="1123" mass="123250">MATTRETRSSSRKSFPPPDLKEKENHNHKTRAKRHQSMGGAQALDGAGIPFKELVIKPAPQDMSPGKKRRRSAVPRKSILRKRDNEDQTTDFTLSAATAPLPAAESNDFTTIMNFESHTTDDRRKSLARRVSFASHAHVRLFPKEAPKVDSSSPAPSTPSTAEPPADAESPSSPSPPAAKGVSFGDVEDSPEDARPSAGPSVAPKRRSSIANAGALLGHDMDEDEEQSSMEVDDDTTNMSIHQPPNVLFTSPAPRPSLAGSITSEADMDITTAFGGVQRVQDDTAEHTASSKSSAGSEFLFPLGKNVPAANPKSHRGSEPTARDKAWQALESVTNGVNNESSDEDEDMELMDATGRVLAIRRASTMTTGSAMDLDDDDMVTGKIIQTQPGLSRLSFISQGSNMDIDDDDSRTDEEEPLDGDDADRTVNLTTMMSRMGELGEARVRQELSGDDEDSTSDPSLSEVNESEGPAVIVTSPTKTARQFSPSKGTSPLKRPTFSDNITPTKRQAVGDTPTKATLRAIPTISTPSRIFPSPLRQSPGRILRMTPSKLGSPSRVRVESPMRSPAARSPGRHVLPPVREEDGSSEDSNSSLKFRGRAALASVPSAPMPASQSQSTVQGLEDISGLMEQDEQDSDEIPLRQLSINDFLEMTGVTFMDGLAVKRRSTVGPGVLGSVRDEGLDGRTANRPLAEYVSAAAVGIPQLEMYIWACQELKKNITTSQETVHTFDDQVERSNPLLFREYMIANEEERPLMEGQLKIMKAHARLCAKEKWYQWRQGLVQDLQNTVTEHLMKLQSDYEFIQKTQAELGASLPELRARHAGLAEEVALERSNIQELEGDNPEQVKELREGIAEQNTQIESFRSELAEVATKAERLNNKIADIEEQRKQQMSITSKAEQHCTMLLRCSRSEVFRLKEDFESLQRMHLWTPEKVKAAETILVYDSRIQVTLRPEQKTLGIDSLRLLSGPDGEDELIREAIEGLFLLMRDGLKSLSTRDHPEVVRVVSNAWTAATHLLAEIRLLYQKYPISVSVPGSELGSELGISVLLMLQESKTDLTFTVDSATLMDWPSSAPTVNCKGNLIYGDADIDSLVHAARERIQQATPDQFYGYLVDACREAISSQE</sequence>
<feature type="domain" description="Spc7 kinetochore protein" evidence="3">
    <location>
        <begin position="628"/>
        <end position="951"/>
    </location>
</feature>
<dbReference type="EMBL" id="KV417295">
    <property type="protein sequence ID" value="KZO94293.1"/>
    <property type="molecule type" value="Genomic_DNA"/>
</dbReference>
<reference evidence="4 5" key="1">
    <citation type="journal article" date="2016" name="Mol. Biol. Evol.">
        <title>Comparative Genomics of Early-Diverging Mushroom-Forming Fungi Provides Insights into the Origins of Lignocellulose Decay Capabilities.</title>
        <authorList>
            <person name="Nagy L.G."/>
            <person name="Riley R."/>
            <person name="Tritt A."/>
            <person name="Adam C."/>
            <person name="Daum C."/>
            <person name="Floudas D."/>
            <person name="Sun H."/>
            <person name="Yadav J.S."/>
            <person name="Pangilinan J."/>
            <person name="Larsson K.H."/>
            <person name="Matsuura K."/>
            <person name="Barry K."/>
            <person name="Labutti K."/>
            <person name="Kuo R."/>
            <person name="Ohm R.A."/>
            <person name="Bhattacharya S.S."/>
            <person name="Shirouzu T."/>
            <person name="Yoshinaga Y."/>
            <person name="Martin F.M."/>
            <person name="Grigoriev I.V."/>
            <person name="Hibbett D.S."/>
        </authorList>
    </citation>
    <scope>NUCLEOTIDE SEQUENCE [LARGE SCALE GENOMIC DNA]</scope>
    <source>
        <strain evidence="4 5">TUFC12733</strain>
    </source>
</reference>
<organism evidence="4 5">
    <name type="scientific">Calocera viscosa (strain TUFC12733)</name>
    <dbReference type="NCBI Taxonomy" id="1330018"/>
    <lineage>
        <taxon>Eukaryota</taxon>
        <taxon>Fungi</taxon>
        <taxon>Dikarya</taxon>
        <taxon>Basidiomycota</taxon>
        <taxon>Agaricomycotina</taxon>
        <taxon>Dacrymycetes</taxon>
        <taxon>Dacrymycetales</taxon>
        <taxon>Dacrymycetaceae</taxon>
        <taxon>Calocera</taxon>
    </lineage>
</organism>
<dbReference type="GO" id="GO:0034501">
    <property type="term" value="P:protein localization to kinetochore"/>
    <property type="evidence" value="ECO:0007669"/>
    <property type="project" value="TreeGrafter"/>
</dbReference>
<proteinExistence type="predicted"/>
<feature type="region of interest" description="Disordered" evidence="2">
    <location>
        <begin position="1"/>
        <end position="106"/>
    </location>
</feature>
<dbReference type="InterPro" id="IPR013253">
    <property type="entry name" value="Spc7_domain"/>
</dbReference>
<feature type="coiled-coil region" evidence="1">
    <location>
        <begin position="845"/>
        <end position="893"/>
    </location>
</feature>
<dbReference type="STRING" id="1330018.A0A167K5Y7"/>
<evidence type="ECO:0000256" key="1">
    <source>
        <dbReference type="SAM" id="Coils"/>
    </source>
</evidence>
<feature type="compositionally biased region" description="Acidic residues" evidence="2">
    <location>
        <begin position="221"/>
        <end position="236"/>
    </location>
</feature>
<feature type="region of interest" description="Disordered" evidence="2">
    <location>
        <begin position="135"/>
        <end position="326"/>
    </location>
</feature>
<evidence type="ECO:0000256" key="2">
    <source>
        <dbReference type="SAM" id="MobiDB-lite"/>
    </source>
</evidence>
<evidence type="ECO:0000313" key="4">
    <source>
        <dbReference type="EMBL" id="KZO94293.1"/>
    </source>
</evidence>
<feature type="compositionally biased region" description="Polar residues" evidence="2">
    <location>
        <begin position="391"/>
        <end position="402"/>
    </location>
</feature>
<dbReference type="AlphaFoldDB" id="A0A167K5Y7"/>
<feature type="compositionally biased region" description="Acidic residues" evidence="2">
    <location>
        <begin position="404"/>
        <end position="422"/>
    </location>
</feature>
<feature type="compositionally biased region" description="Low complexity" evidence="2">
    <location>
        <begin position="93"/>
        <end position="106"/>
    </location>
</feature>
<dbReference type="GO" id="GO:0000776">
    <property type="term" value="C:kinetochore"/>
    <property type="evidence" value="ECO:0007669"/>
    <property type="project" value="TreeGrafter"/>
</dbReference>
<keyword evidence="5" id="KW-1185">Reference proteome</keyword>
<feature type="compositionally biased region" description="Low complexity" evidence="2">
    <location>
        <begin position="150"/>
        <end position="172"/>
    </location>
</feature>
<dbReference type="InterPro" id="IPR040850">
    <property type="entry name" value="Knl1_RWD_C"/>
</dbReference>
<feature type="compositionally biased region" description="Polar residues" evidence="2">
    <location>
        <begin position="287"/>
        <end position="296"/>
    </location>
</feature>
<dbReference type="InterPro" id="IPR033338">
    <property type="entry name" value="Spc105/Spc7"/>
</dbReference>
<dbReference type="PANTHER" id="PTHR28260:SF1">
    <property type="entry name" value="SPINDLE POLE BODY COMPONENT SPC105"/>
    <property type="match status" value="1"/>
</dbReference>